<sequence length="167" mass="18295">MTPHPSPRPALYLSLLATDHRGSVLAVQPYDSHRFRLPGGPVLTPGPLWNLASQLLHTETGLDFTASRPLVYDTHAANPVRNLPPTDVVLVDAGEWHPSTPLHLPPYLVTSMWVAAEYVCDVLSMEEARRVRAAEGIRHMPAHIALLYDGGPHPLVTRDAPPPEHAP</sequence>
<gene>
    <name evidence="1" type="ORF">FHU37_004221</name>
</gene>
<accession>A0A853A9U2</accession>
<keyword evidence="2" id="KW-1185">Reference proteome</keyword>
<dbReference type="EMBL" id="JACBZD010000001">
    <property type="protein sequence ID" value="NYI07278.1"/>
    <property type="molecule type" value="Genomic_DNA"/>
</dbReference>
<dbReference type="AlphaFoldDB" id="A0A853A9U2"/>
<name>A0A853A9U2_9ACTN</name>
<comment type="caution">
    <text evidence="1">The sequence shown here is derived from an EMBL/GenBank/DDBJ whole genome shotgun (WGS) entry which is preliminary data.</text>
</comment>
<organism evidence="1 2">
    <name type="scientific">Allostreptomyces psammosilenae</name>
    <dbReference type="NCBI Taxonomy" id="1892865"/>
    <lineage>
        <taxon>Bacteria</taxon>
        <taxon>Bacillati</taxon>
        <taxon>Actinomycetota</taxon>
        <taxon>Actinomycetes</taxon>
        <taxon>Kitasatosporales</taxon>
        <taxon>Streptomycetaceae</taxon>
        <taxon>Allostreptomyces</taxon>
    </lineage>
</organism>
<reference evidence="1 2" key="1">
    <citation type="submission" date="2020-07" db="EMBL/GenBank/DDBJ databases">
        <title>Sequencing the genomes of 1000 actinobacteria strains.</title>
        <authorList>
            <person name="Klenk H.-P."/>
        </authorList>
    </citation>
    <scope>NUCLEOTIDE SEQUENCE [LARGE SCALE GENOMIC DNA]</scope>
    <source>
        <strain evidence="1 2">DSM 42178</strain>
    </source>
</reference>
<dbReference type="Proteomes" id="UP000567795">
    <property type="component" value="Unassembled WGS sequence"/>
</dbReference>
<proteinExistence type="predicted"/>
<dbReference type="RefSeq" id="WP_179815722.1">
    <property type="nucleotide sequence ID" value="NZ_JACBZD010000001.1"/>
</dbReference>
<evidence type="ECO:0000313" key="1">
    <source>
        <dbReference type="EMBL" id="NYI07278.1"/>
    </source>
</evidence>
<protein>
    <recommendedName>
        <fullName evidence="3">Nudix hydrolase domain-containing protein</fullName>
    </recommendedName>
</protein>
<evidence type="ECO:0000313" key="2">
    <source>
        <dbReference type="Proteomes" id="UP000567795"/>
    </source>
</evidence>
<evidence type="ECO:0008006" key="3">
    <source>
        <dbReference type="Google" id="ProtNLM"/>
    </source>
</evidence>